<dbReference type="AlphaFoldDB" id="A0ABD5SJA6"/>
<accession>A0ABD5SJA6</accession>
<dbReference type="EMBL" id="JBHSWW010000727">
    <property type="protein sequence ID" value="MFC6755343.1"/>
    <property type="molecule type" value="Genomic_DNA"/>
</dbReference>
<sequence length="125" mass="13874">MLRLTSRFIILIRENTMLRLICSGLLSLIATLAVAATPKLDPSIDYHSQANPHEVLTTHLTLDLSVSFKKQELSGSVIFDFERKADKVSELVLDTRDLTIVAASARVDGKWQKTGFKLEAPHTAL</sequence>
<feature type="non-terminal residue" evidence="1">
    <location>
        <position position="125"/>
    </location>
</feature>
<dbReference type="PANTHER" id="PTHR45726:SF3">
    <property type="entry name" value="LEUKOTRIENE A-4 HYDROLASE"/>
    <property type="match status" value="1"/>
</dbReference>
<name>A0ABD5SJA6_9EURY</name>
<protein>
    <submittedName>
        <fullName evidence="1">Uncharacterized protein</fullName>
    </submittedName>
</protein>
<keyword evidence="2" id="KW-1185">Reference proteome</keyword>
<evidence type="ECO:0000313" key="1">
    <source>
        <dbReference type="EMBL" id="MFC6755343.1"/>
    </source>
</evidence>
<organism evidence="1 2">
    <name type="scientific">Halorubrum tibetense</name>
    <dbReference type="NCBI Taxonomy" id="175631"/>
    <lineage>
        <taxon>Archaea</taxon>
        <taxon>Methanobacteriati</taxon>
        <taxon>Methanobacteriota</taxon>
        <taxon>Stenosarchaea group</taxon>
        <taxon>Halobacteria</taxon>
        <taxon>Halobacteriales</taxon>
        <taxon>Haloferacaceae</taxon>
        <taxon>Halorubrum</taxon>
    </lineage>
</organism>
<comment type="caution">
    <text evidence="1">The sequence shown here is derived from an EMBL/GenBank/DDBJ whole genome shotgun (WGS) entry which is preliminary data.</text>
</comment>
<proteinExistence type="predicted"/>
<dbReference type="InterPro" id="IPR034015">
    <property type="entry name" value="M1_LTA4H"/>
</dbReference>
<dbReference type="RefSeq" id="WP_379784384.1">
    <property type="nucleotide sequence ID" value="NZ_JBHSWW010000727.1"/>
</dbReference>
<dbReference type="Gene3D" id="2.60.40.1730">
    <property type="entry name" value="tricorn interacting facor f3 domain"/>
    <property type="match status" value="1"/>
</dbReference>
<evidence type="ECO:0000313" key="2">
    <source>
        <dbReference type="Proteomes" id="UP001596442"/>
    </source>
</evidence>
<dbReference type="PANTHER" id="PTHR45726">
    <property type="entry name" value="LEUKOTRIENE A-4 HYDROLASE"/>
    <property type="match status" value="1"/>
</dbReference>
<dbReference type="SUPFAM" id="SSF63737">
    <property type="entry name" value="Leukotriene A4 hydrolase N-terminal domain"/>
    <property type="match status" value="1"/>
</dbReference>
<dbReference type="Proteomes" id="UP001596442">
    <property type="component" value="Unassembled WGS sequence"/>
</dbReference>
<dbReference type="InterPro" id="IPR042097">
    <property type="entry name" value="Aminopeptidase_N-like_N_sf"/>
</dbReference>
<gene>
    <name evidence="1" type="ORF">ACFQEU_17985</name>
</gene>
<reference evidence="1 2" key="1">
    <citation type="journal article" date="2019" name="Int. J. Syst. Evol. Microbiol.">
        <title>The Global Catalogue of Microorganisms (GCM) 10K type strain sequencing project: providing services to taxonomists for standard genome sequencing and annotation.</title>
        <authorList>
            <consortium name="The Broad Institute Genomics Platform"/>
            <consortium name="The Broad Institute Genome Sequencing Center for Infectious Disease"/>
            <person name="Wu L."/>
            <person name="Ma J."/>
        </authorList>
    </citation>
    <scope>NUCLEOTIDE SEQUENCE [LARGE SCALE GENOMIC DNA]</scope>
    <source>
        <strain evidence="1 2">CGMCC 1.3239</strain>
    </source>
</reference>